<reference evidence="11 12" key="1">
    <citation type="journal article" date="2016" name="Sci. Rep.">
        <title>Peltaster fructicola genome reveals evolution from an invasive phytopathogen to an ectophytic parasite.</title>
        <authorList>
            <person name="Xu C."/>
            <person name="Chen H."/>
            <person name="Gleason M.L."/>
            <person name="Xu J.R."/>
            <person name="Liu H."/>
            <person name="Zhang R."/>
            <person name="Sun G."/>
        </authorList>
    </citation>
    <scope>NUCLEOTIDE SEQUENCE [LARGE SCALE GENOMIC DNA]</scope>
    <source>
        <strain evidence="11 12">LNHT1506</strain>
    </source>
</reference>
<evidence type="ECO:0000256" key="7">
    <source>
        <dbReference type="PIRSR" id="PIRSR015894-3"/>
    </source>
</evidence>
<dbReference type="GO" id="GO:0005634">
    <property type="term" value="C:nucleus"/>
    <property type="evidence" value="ECO:0007669"/>
    <property type="project" value="TreeGrafter"/>
</dbReference>
<sequence length="680" mass="76137">MSAMTTEDVTPLWFVAEHDSSRADIEAIDALTATQELGYDMVTIPITTSLFHGRVFSLLKTFFDSKDRQTFTQLQPLGSEDTLLVPDDANGRLIGLISPWIVPGARDATIADVSQQVLKLEFAYASFCGILNVIIHGPLPGSDVVQYARCVLEGLAANPHLNIRIALPMTGELQQDDLIEESLLELDLTHDEDEAEDGTEQDLYGTWQTWDTIRAICNYHSRLGVALEIPRQLPAMQLQSRWYSEPIRIINFPRTSFLRNAKGYPVLHRSHQEYLTRLQRLRIPPWIMLSDVADRSPNKQTSDPTPAEASQKMKHRAGHLEYIRHLQQTQPARSAIERFGQGYQDYMQSPLQPLSDNLESITYEVFEKDPVKYDWYEQATELALLDLRARLGDDRPLNVAVVGSGRGPLVSKALLASQNSGVAIRCWAVEKNPNAFVHLQRRNRTDPLWNGTVTVVKSDMRAWKGPVIDGKVEKLDVMISELLGSFADNELSPECLDGVQHVLHSEHGVNIPQSYTAHLTPISTPRLYNELLLRFGDDKWEVPVVVMLQQQDFLSLQQGSSSQPNVQTAWEFHHPIDAALLERQQLRAGGSVEHGGTGGAFGGDGSNEHNNRYCKVSFDVKEPGVCHGLAGYFETVLYASDDGKKVELSTNPVTIDAKSKDMISWFPIFFPLKVSLSMLC</sequence>
<dbReference type="Gene3D" id="3.40.50.150">
    <property type="entry name" value="Vaccinia Virus protein VP39"/>
    <property type="match status" value="1"/>
</dbReference>
<feature type="domain" description="PRMT5 oligomerisation" evidence="10">
    <location>
        <begin position="514"/>
        <end position="676"/>
    </location>
</feature>
<dbReference type="PIRSF" id="PIRSF015894">
    <property type="entry name" value="Skb1_MeTrfase"/>
    <property type="match status" value="1"/>
</dbReference>
<dbReference type="PROSITE" id="PS51678">
    <property type="entry name" value="SAM_MT_PRMT"/>
    <property type="match status" value="1"/>
</dbReference>
<keyword evidence="2 4" id="KW-0808">Transferase</keyword>
<gene>
    <name evidence="11" type="ORF">AMS68_004581</name>
</gene>
<dbReference type="AlphaFoldDB" id="A0A6H0XWG0"/>
<feature type="binding site" evidence="6">
    <location>
        <begin position="459"/>
        <end position="460"/>
    </location>
    <ligand>
        <name>S-adenosyl-L-methionine</name>
        <dbReference type="ChEBI" id="CHEBI:59789"/>
    </ligand>
</feature>
<proteinExistence type="inferred from homology"/>
<feature type="domain" description="PRMT5 TIM barrel" evidence="9">
    <location>
        <begin position="38"/>
        <end position="328"/>
    </location>
</feature>
<dbReference type="InterPro" id="IPR029063">
    <property type="entry name" value="SAM-dependent_MTases_sf"/>
</dbReference>
<evidence type="ECO:0000256" key="6">
    <source>
        <dbReference type="PIRSR" id="PIRSR015894-2"/>
    </source>
</evidence>
<dbReference type="GO" id="GO:0005829">
    <property type="term" value="C:cytosol"/>
    <property type="evidence" value="ECO:0007669"/>
    <property type="project" value="TreeGrafter"/>
</dbReference>
<dbReference type="SUPFAM" id="SSF53335">
    <property type="entry name" value="S-adenosyl-L-methionine-dependent methyltransferases"/>
    <property type="match status" value="1"/>
</dbReference>
<comment type="similarity">
    <text evidence="4">Belongs to the class I-like SAM-binding methyltransferase superfamily.</text>
</comment>
<dbReference type="InterPro" id="IPR035247">
    <property type="entry name" value="PRMT5_TIM"/>
</dbReference>
<dbReference type="EMBL" id="CP051141">
    <property type="protein sequence ID" value="QIW99063.1"/>
    <property type="molecule type" value="Genomic_DNA"/>
</dbReference>
<dbReference type="InterPro" id="IPR035075">
    <property type="entry name" value="PRMT5"/>
</dbReference>
<dbReference type="PANTHER" id="PTHR10738">
    <property type="entry name" value="PROTEIN ARGININE N-METHYLTRANSFERASE 5"/>
    <property type="match status" value="1"/>
</dbReference>
<dbReference type="PANTHER" id="PTHR10738:SF0">
    <property type="entry name" value="PROTEIN ARGININE N-METHYLTRANSFERASE 5"/>
    <property type="match status" value="1"/>
</dbReference>
<dbReference type="InterPro" id="IPR035248">
    <property type="entry name" value="PRMT5_C"/>
</dbReference>
<evidence type="ECO:0000256" key="2">
    <source>
        <dbReference type="ARBA" id="ARBA00022679"/>
    </source>
</evidence>
<keyword evidence="3 4" id="KW-0949">S-adenosyl-L-methionine</keyword>
<dbReference type="GO" id="GO:0016274">
    <property type="term" value="F:protein-arginine N-methyltransferase activity"/>
    <property type="evidence" value="ECO:0007669"/>
    <property type="project" value="InterPro"/>
</dbReference>
<accession>A0A6H0XWG0</accession>
<feature type="binding site" evidence="6">
    <location>
        <begin position="372"/>
        <end position="373"/>
    </location>
    <ligand>
        <name>S-adenosyl-L-methionine</name>
        <dbReference type="ChEBI" id="CHEBI:59789"/>
    </ligand>
</feature>
<evidence type="ECO:0000256" key="3">
    <source>
        <dbReference type="ARBA" id="ARBA00022691"/>
    </source>
</evidence>
<name>A0A6H0XWG0_9PEZI</name>
<dbReference type="Proteomes" id="UP000503462">
    <property type="component" value="Chromosome 3"/>
</dbReference>
<dbReference type="OrthoDB" id="1368803at2759"/>
<feature type="binding site" evidence="6">
    <location>
        <position position="363"/>
    </location>
    <ligand>
        <name>S-adenosyl-L-methionine</name>
        <dbReference type="ChEBI" id="CHEBI:59789"/>
    </ligand>
</feature>
<dbReference type="InterPro" id="IPR025799">
    <property type="entry name" value="Arg_MeTrfase"/>
</dbReference>
<protein>
    <recommendedName>
        <fullName evidence="4">Protein arginine N-methyltransferase</fullName>
    </recommendedName>
</protein>
<feature type="binding site" evidence="6">
    <location>
        <position position="430"/>
    </location>
    <ligand>
        <name>S-adenosyl-L-methionine</name>
        <dbReference type="ChEBI" id="CHEBI:59789"/>
    </ligand>
</feature>
<keyword evidence="1 4" id="KW-0489">Methyltransferase</keyword>
<evidence type="ECO:0000313" key="12">
    <source>
        <dbReference type="Proteomes" id="UP000503462"/>
    </source>
</evidence>
<evidence type="ECO:0000256" key="1">
    <source>
        <dbReference type="ARBA" id="ARBA00022603"/>
    </source>
</evidence>
<dbReference type="GO" id="GO:0032259">
    <property type="term" value="P:methylation"/>
    <property type="evidence" value="ECO:0007669"/>
    <property type="project" value="UniProtKB-KW"/>
</dbReference>
<evidence type="ECO:0000259" key="8">
    <source>
        <dbReference type="Pfam" id="PF05185"/>
    </source>
</evidence>
<evidence type="ECO:0000313" key="11">
    <source>
        <dbReference type="EMBL" id="QIW99063.1"/>
    </source>
</evidence>
<feature type="active site" description="Proton donor/acceptor" evidence="5">
    <location>
        <position position="481"/>
    </location>
</feature>
<evidence type="ECO:0000259" key="10">
    <source>
        <dbReference type="Pfam" id="PF17286"/>
    </source>
</evidence>
<feature type="active site" description="Proton donor/acceptor" evidence="5">
    <location>
        <position position="490"/>
    </location>
</feature>
<feature type="domain" description="PRMT5 arginine-N-methyltransferase" evidence="8">
    <location>
        <begin position="337"/>
        <end position="511"/>
    </location>
</feature>
<evidence type="ECO:0000256" key="5">
    <source>
        <dbReference type="PIRSR" id="PIRSR015894-1"/>
    </source>
</evidence>
<feature type="site" description="Critical for specifying symmetric addition of methyl groups" evidence="7">
    <location>
        <position position="366"/>
    </location>
</feature>
<evidence type="ECO:0000256" key="4">
    <source>
        <dbReference type="PIRNR" id="PIRNR015894"/>
    </source>
</evidence>
<dbReference type="Gene3D" id="2.70.160.11">
    <property type="entry name" value="Hnrnp arginine n-methyltransferase1"/>
    <property type="match status" value="1"/>
</dbReference>
<organism evidence="11 12">
    <name type="scientific">Peltaster fructicola</name>
    <dbReference type="NCBI Taxonomy" id="286661"/>
    <lineage>
        <taxon>Eukaryota</taxon>
        <taxon>Fungi</taxon>
        <taxon>Dikarya</taxon>
        <taxon>Ascomycota</taxon>
        <taxon>Pezizomycotina</taxon>
        <taxon>Dothideomycetes</taxon>
        <taxon>Dothideomycetes incertae sedis</taxon>
        <taxon>Peltaster</taxon>
    </lineage>
</organism>
<evidence type="ECO:0000259" key="9">
    <source>
        <dbReference type="Pfam" id="PF17285"/>
    </source>
</evidence>
<dbReference type="Gene3D" id="3.20.20.150">
    <property type="entry name" value="Divalent-metal-dependent TIM barrel enzymes"/>
    <property type="match status" value="1"/>
</dbReference>
<dbReference type="GO" id="GO:0006355">
    <property type="term" value="P:regulation of DNA-templated transcription"/>
    <property type="evidence" value="ECO:0007669"/>
    <property type="project" value="TreeGrafter"/>
</dbReference>
<dbReference type="InterPro" id="IPR007857">
    <property type="entry name" value="Arg_MeTrfase_PRMT5"/>
</dbReference>
<dbReference type="Pfam" id="PF17285">
    <property type="entry name" value="PRMT5_TIM"/>
    <property type="match status" value="1"/>
</dbReference>
<keyword evidence="12" id="KW-1185">Reference proteome</keyword>
<dbReference type="Pfam" id="PF05185">
    <property type="entry name" value="PRMT5"/>
    <property type="match status" value="1"/>
</dbReference>
<dbReference type="Pfam" id="PF17286">
    <property type="entry name" value="PRMT5_C"/>
    <property type="match status" value="1"/>
</dbReference>